<dbReference type="RefSeq" id="WP_128705897.1">
    <property type="nucleotide sequence ID" value="NZ_RLII01000006.1"/>
</dbReference>
<comment type="similarity">
    <text evidence="1">Belongs to the UPF0751 family.</text>
</comment>
<dbReference type="Proteomes" id="UP000289166">
    <property type="component" value="Unassembled WGS sequence"/>
</dbReference>
<protein>
    <submittedName>
        <fullName evidence="2">DUF2325 domain-containing protein</fullName>
    </submittedName>
</protein>
<dbReference type="EMBL" id="RLII01000006">
    <property type="protein sequence ID" value="RXE59374.1"/>
    <property type="molecule type" value="Genomic_DNA"/>
</dbReference>
<gene>
    <name evidence="2" type="ORF">EFD62_06845</name>
</gene>
<evidence type="ECO:0000256" key="1">
    <source>
        <dbReference type="ARBA" id="ARBA00007189"/>
    </source>
</evidence>
<evidence type="ECO:0000313" key="2">
    <source>
        <dbReference type="EMBL" id="RXE59374.1"/>
    </source>
</evidence>
<sequence length="584" mass="66742">MEGARLFDAKTFKEIMEHNMYIDSSIRDKIKSNLESLLNVRLIEVDVDAGDNERIDVIAMGSENNPLIVLFQTVKSESVAAKAVFYLDWLINHKSLFNKLAQKAMPNINIDSIDWPKAGLLCIGGDFTKYDQYIVSHIDRNIELIRCKKYDRDILIIETVYKPAGAKLSRPIAASLEATVPNVEQNRAKRYTKISPTPRIGYCQIQDGKHYAVFPGKEKCEIFEIPISIYLAQNQFVLVDEYNRFQYAFPYWLNDNEMLSSNIASFAVVSLKDSSIFIDRGDNVLLKLNNIPSSVQLRDKNIVSVDSQNNFLRFYKQVRHNADSFMMSAKAKGHTLAFVLKILDDGVLLRDIETGKEFFRDMDTEGITFKEQQILCLHEGNIVHTLTSCKFYTLSSFYDRFEYGTVEIKEGLTFLKKLSGEIVMINDAPDYLRPGQVAYVDENNNFCGIEDDGDGLEVDAVKRNVSNISTFKRVSKKERIEVTKQVLILGNKAYENSYKLCLLKFGYKTEVLEGFEPWAKISNELRDTDVVVVVTSHISHDNMWRVKKEITDIPVVYSEFDGANRILEQVLAAENISKEVRTAR</sequence>
<dbReference type="OrthoDB" id="9798761at2"/>
<keyword evidence="3" id="KW-1185">Reference proteome</keyword>
<organism evidence="2 3">
    <name type="scientific">Acetivibrio mesophilus</name>
    <dbReference type="NCBI Taxonomy" id="2487273"/>
    <lineage>
        <taxon>Bacteria</taxon>
        <taxon>Bacillati</taxon>
        <taxon>Bacillota</taxon>
        <taxon>Clostridia</taxon>
        <taxon>Eubacteriales</taxon>
        <taxon>Oscillospiraceae</taxon>
        <taxon>Acetivibrio</taxon>
    </lineage>
</organism>
<dbReference type="InterPro" id="IPR016772">
    <property type="entry name" value="UCP020408"/>
</dbReference>
<comment type="caution">
    <text evidence="2">The sequence shown here is derived from an EMBL/GenBank/DDBJ whole genome shotgun (WGS) entry which is preliminary data.</text>
</comment>
<reference evidence="3" key="1">
    <citation type="submission" date="2018-11" db="EMBL/GenBank/DDBJ databases">
        <title>Genome sequencing of a novel mesophilic and cellulolytic organism within the genus Hungateiclostridium.</title>
        <authorList>
            <person name="Rettenmaier R."/>
            <person name="Liebl W."/>
            <person name="Zverlov V."/>
        </authorList>
    </citation>
    <scope>NUCLEOTIDE SEQUENCE [LARGE SCALE GENOMIC DNA]</scope>
    <source>
        <strain evidence="3">N2K1</strain>
    </source>
</reference>
<evidence type="ECO:0000313" key="3">
    <source>
        <dbReference type="Proteomes" id="UP000289166"/>
    </source>
</evidence>
<name>A0A4Q0I4Y5_9FIRM</name>
<proteinExistence type="inferred from homology"/>
<dbReference type="AlphaFoldDB" id="A0A4Q0I4Y5"/>
<dbReference type="Pfam" id="PF10087">
    <property type="entry name" value="DUF2325"/>
    <property type="match status" value="1"/>
</dbReference>
<accession>A0A4Q0I4Y5</accession>